<evidence type="ECO:0000313" key="15">
    <source>
        <dbReference type="Proteomes" id="UP000257200"/>
    </source>
</evidence>
<dbReference type="GO" id="GO:0016787">
    <property type="term" value="F:hydrolase activity"/>
    <property type="evidence" value="ECO:0007669"/>
    <property type="project" value="UniProtKB-KW"/>
</dbReference>
<dbReference type="GeneTree" id="ENSGT00940000157644"/>
<dbReference type="InterPro" id="IPR036866">
    <property type="entry name" value="RibonucZ/Hydroxyglut_hydro"/>
</dbReference>
<dbReference type="Proteomes" id="UP000257200">
    <property type="component" value="Unplaced"/>
</dbReference>
<dbReference type="Pfam" id="PF16661">
    <property type="entry name" value="Lactamase_B_6"/>
    <property type="match status" value="1"/>
</dbReference>
<dbReference type="FunFam" id="3.40.50.10890:FF:000002">
    <property type="entry name" value="Integrator complex subunit 11"/>
    <property type="match status" value="1"/>
</dbReference>
<evidence type="ECO:0000256" key="5">
    <source>
        <dbReference type="ARBA" id="ARBA00016810"/>
    </source>
</evidence>
<dbReference type="Ensembl" id="ENSAPOT00000029011.1">
    <property type="protein sequence ID" value="ENSAPOP00000033802.1"/>
    <property type="gene ID" value="ENSAPOG00000022656.1"/>
</dbReference>
<keyword evidence="15" id="KW-1185">Reference proteome</keyword>
<feature type="domain" description="Metallo-beta-lactamase" evidence="12">
    <location>
        <begin position="16"/>
        <end position="225"/>
    </location>
</feature>
<feature type="domain" description="Beta-Casp" evidence="13">
    <location>
        <begin position="241"/>
        <end position="341"/>
    </location>
</feature>
<dbReference type="PANTHER" id="PTHR11203">
    <property type="entry name" value="CLEAVAGE AND POLYADENYLATION SPECIFICITY FACTOR FAMILY MEMBER"/>
    <property type="match status" value="1"/>
</dbReference>
<evidence type="ECO:0000256" key="2">
    <source>
        <dbReference type="ARBA" id="ARBA00004123"/>
    </source>
</evidence>
<sequence>MPEINVTPLGAGQDVGRSCILVSIGGKNIMLDCGMHMGYNDDRRFPDFSYITQNGRLTDFLDCVIISHFHLDHCGALPYMSEMVGYDGPIYMTHPTKAICPILLEDFRKITVDKKGETNFFTSQMIKDCMKKVVPLNLHQTVQVDDELEIKAYYAGHVLGAAMVHIKVGSESVVYTVSRNKHAATAWIDKCRPDILISESTYATTIRDSKRCRERDFLKKVHESIERGGKVLIPVFALGRAQELCILLETFWERMNLKAPIYFSTGLTEKANHYYKLFITWTNQKIRKTFVQRNMFEFKHIKAFDRSYADNPGPMLIGKFKRQCSVIMPGYCVQGTIGHKILNGQRKLEMEGRATLDVKLQVEYMSFSAHADAKGIMQLIRMAEPRNMLLVHGEAVKMEFLKGKIEQEFNCYMPANGETATITTNPSVPVDISLSLLKREMALGGSLPDPKKPRTMHGTLIMKENSLKLVSSEQALKELGLNEHQLRFTCRVQLQDPHSDPDTLHRIYTHLKSVLKGYTIQHLPDGTVMVESIVIKVSSSAEDSNAKVLLLSWSYQDEDLGSFLSTLLKKGLPSGLC</sequence>
<dbReference type="FunFam" id="3.60.15.10:FF:000028">
    <property type="entry name" value="Integrator complex subunit 11 isoform X3"/>
    <property type="match status" value="1"/>
</dbReference>
<dbReference type="InterPro" id="IPR022712">
    <property type="entry name" value="Beta_Casp"/>
</dbReference>
<dbReference type="SMART" id="SM01027">
    <property type="entry name" value="Beta-Casp"/>
    <property type="match status" value="1"/>
</dbReference>
<name>A0A3Q1H224_9TELE</name>
<dbReference type="Pfam" id="PF10996">
    <property type="entry name" value="Beta-Casp"/>
    <property type="match status" value="1"/>
</dbReference>
<comment type="similarity">
    <text evidence="4">Belongs to the metallo-beta-lactamase superfamily. RNA-metabolizing metallo-beta-lactamase-like family. INTS11 subfamily.</text>
</comment>
<reference evidence="14" key="2">
    <citation type="submission" date="2025-09" db="UniProtKB">
        <authorList>
            <consortium name="Ensembl"/>
        </authorList>
    </citation>
    <scope>IDENTIFICATION</scope>
</reference>
<dbReference type="Pfam" id="PF21386">
    <property type="entry name" value="IntS11_C"/>
    <property type="match status" value="1"/>
</dbReference>
<dbReference type="InterPro" id="IPR050698">
    <property type="entry name" value="MBL"/>
</dbReference>
<dbReference type="PANTHER" id="PTHR11203:SF37">
    <property type="entry name" value="INTEGRATOR COMPLEX SUBUNIT 11"/>
    <property type="match status" value="1"/>
</dbReference>
<keyword evidence="8" id="KW-0378">Hydrolase</keyword>
<dbReference type="Gene3D" id="3.40.50.10890">
    <property type="match status" value="1"/>
</dbReference>
<dbReference type="GO" id="GO:0005634">
    <property type="term" value="C:nucleus"/>
    <property type="evidence" value="ECO:0007669"/>
    <property type="project" value="UniProtKB-SubCell"/>
</dbReference>
<dbReference type="GO" id="GO:0016180">
    <property type="term" value="P:snRNA processing"/>
    <property type="evidence" value="ECO:0007669"/>
    <property type="project" value="TreeGrafter"/>
</dbReference>
<evidence type="ECO:0000256" key="3">
    <source>
        <dbReference type="ARBA" id="ARBA00004496"/>
    </source>
</evidence>
<keyword evidence="6" id="KW-0963">Cytoplasm</keyword>
<evidence type="ECO:0000256" key="7">
    <source>
        <dbReference type="ARBA" id="ARBA00022723"/>
    </source>
</evidence>
<dbReference type="Pfam" id="PF07521">
    <property type="entry name" value="RMMBL"/>
    <property type="match status" value="1"/>
</dbReference>
<evidence type="ECO:0000313" key="14">
    <source>
        <dbReference type="Ensembl" id="ENSAPOP00000033802.1"/>
    </source>
</evidence>
<keyword evidence="9" id="KW-0862">Zinc</keyword>
<evidence type="ECO:0000259" key="13">
    <source>
        <dbReference type="SMART" id="SM01027"/>
    </source>
</evidence>
<dbReference type="CDD" id="cd16291">
    <property type="entry name" value="INTS11-like_MBL-fold"/>
    <property type="match status" value="1"/>
</dbReference>
<keyword evidence="10" id="KW-0539">Nucleus</keyword>
<evidence type="ECO:0000256" key="8">
    <source>
        <dbReference type="ARBA" id="ARBA00022801"/>
    </source>
</evidence>
<dbReference type="SMART" id="SM00849">
    <property type="entry name" value="Lactamase_B"/>
    <property type="match status" value="1"/>
</dbReference>
<proteinExistence type="inferred from homology"/>
<comment type="cofactor">
    <cofactor evidence="1">
        <name>Zn(2+)</name>
        <dbReference type="ChEBI" id="CHEBI:29105"/>
    </cofactor>
</comment>
<evidence type="ECO:0000256" key="10">
    <source>
        <dbReference type="ARBA" id="ARBA00023242"/>
    </source>
</evidence>
<reference evidence="14" key="1">
    <citation type="submission" date="2025-08" db="UniProtKB">
        <authorList>
            <consortium name="Ensembl"/>
        </authorList>
    </citation>
    <scope>IDENTIFICATION</scope>
</reference>
<evidence type="ECO:0000256" key="6">
    <source>
        <dbReference type="ARBA" id="ARBA00022490"/>
    </source>
</evidence>
<accession>A0A3Q1H224</accession>
<evidence type="ECO:0000256" key="11">
    <source>
        <dbReference type="ARBA" id="ARBA00029625"/>
    </source>
</evidence>
<dbReference type="AlphaFoldDB" id="A0A3Q1H224"/>
<dbReference type="Gene3D" id="3.60.15.10">
    <property type="entry name" value="Ribonuclease Z/Hydroxyacylglutathione hydrolase-like"/>
    <property type="match status" value="1"/>
</dbReference>
<dbReference type="InterPro" id="IPR011108">
    <property type="entry name" value="RMMBL"/>
</dbReference>
<dbReference type="SUPFAM" id="SSF56281">
    <property type="entry name" value="Metallo-hydrolase/oxidoreductase"/>
    <property type="match status" value="1"/>
</dbReference>
<dbReference type="InterPro" id="IPR001279">
    <property type="entry name" value="Metallo-B-lactamas"/>
</dbReference>
<dbReference type="InterPro" id="IPR041897">
    <property type="entry name" value="INTS11-like_MBL-fold"/>
</dbReference>
<evidence type="ECO:0000256" key="4">
    <source>
        <dbReference type="ARBA" id="ARBA00007093"/>
    </source>
</evidence>
<evidence type="ECO:0000259" key="12">
    <source>
        <dbReference type="SMART" id="SM00849"/>
    </source>
</evidence>
<evidence type="ECO:0000256" key="1">
    <source>
        <dbReference type="ARBA" id="ARBA00001947"/>
    </source>
</evidence>
<protein>
    <recommendedName>
        <fullName evidence="5">Integrator complex subunit 11</fullName>
    </recommendedName>
    <alternativeName>
        <fullName evidence="11">Cleavage and polyadenylation-specific factor 3-like protein</fullName>
    </alternativeName>
</protein>
<organism evidence="14 15">
    <name type="scientific">Acanthochromis polyacanthus</name>
    <name type="common">spiny chromis</name>
    <dbReference type="NCBI Taxonomy" id="80966"/>
    <lineage>
        <taxon>Eukaryota</taxon>
        <taxon>Metazoa</taxon>
        <taxon>Chordata</taxon>
        <taxon>Craniata</taxon>
        <taxon>Vertebrata</taxon>
        <taxon>Euteleostomi</taxon>
        <taxon>Actinopterygii</taxon>
        <taxon>Neopterygii</taxon>
        <taxon>Teleostei</taxon>
        <taxon>Neoteleostei</taxon>
        <taxon>Acanthomorphata</taxon>
        <taxon>Ovalentaria</taxon>
        <taxon>Pomacentridae</taxon>
        <taxon>Acanthochromis</taxon>
    </lineage>
</organism>
<keyword evidence="7" id="KW-0479">Metal-binding</keyword>
<dbReference type="InterPro" id="IPR048662">
    <property type="entry name" value="IntS11_C"/>
</dbReference>
<dbReference type="GO" id="GO:0005737">
    <property type="term" value="C:cytoplasm"/>
    <property type="evidence" value="ECO:0007669"/>
    <property type="project" value="UniProtKB-SubCell"/>
</dbReference>
<evidence type="ECO:0000256" key="9">
    <source>
        <dbReference type="ARBA" id="ARBA00022833"/>
    </source>
</evidence>
<dbReference type="GO" id="GO:0046872">
    <property type="term" value="F:metal ion binding"/>
    <property type="evidence" value="ECO:0007669"/>
    <property type="project" value="UniProtKB-KW"/>
</dbReference>
<comment type="subcellular location">
    <subcellularLocation>
        <location evidence="3">Cytoplasm</location>
    </subcellularLocation>
    <subcellularLocation>
        <location evidence="2">Nucleus</location>
    </subcellularLocation>
</comment>
<dbReference type="GO" id="GO:0004521">
    <property type="term" value="F:RNA endonuclease activity"/>
    <property type="evidence" value="ECO:0007669"/>
    <property type="project" value="TreeGrafter"/>
</dbReference>